<accession>A0AA38G5H9</accession>
<dbReference type="PANTHER" id="PTHR32401:SF49">
    <property type="entry name" value="OS10G0129200 PROTEIN"/>
    <property type="match status" value="1"/>
</dbReference>
<evidence type="ECO:0000256" key="2">
    <source>
        <dbReference type="ARBA" id="ARBA00022734"/>
    </source>
</evidence>
<dbReference type="SUPFAM" id="SSF49899">
    <property type="entry name" value="Concanavalin A-like lectins/glucanases"/>
    <property type="match status" value="1"/>
</dbReference>
<feature type="domain" description="Legume lectin" evidence="4">
    <location>
        <begin position="4"/>
        <end position="92"/>
    </location>
</feature>
<dbReference type="InterPro" id="IPR050258">
    <property type="entry name" value="Leguminous_Lectin"/>
</dbReference>
<evidence type="ECO:0000259" key="4">
    <source>
        <dbReference type="Pfam" id="PF00139"/>
    </source>
</evidence>
<evidence type="ECO:0000313" key="5">
    <source>
        <dbReference type="EMBL" id="KAH9315673.1"/>
    </source>
</evidence>
<organism evidence="5 6">
    <name type="scientific">Taxus chinensis</name>
    <name type="common">Chinese yew</name>
    <name type="synonym">Taxus wallichiana var. chinensis</name>
    <dbReference type="NCBI Taxonomy" id="29808"/>
    <lineage>
        <taxon>Eukaryota</taxon>
        <taxon>Viridiplantae</taxon>
        <taxon>Streptophyta</taxon>
        <taxon>Embryophyta</taxon>
        <taxon>Tracheophyta</taxon>
        <taxon>Spermatophyta</taxon>
        <taxon>Pinopsida</taxon>
        <taxon>Pinidae</taxon>
        <taxon>Conifers II</taxon>
        <taxon>Cupressales</taxon>
        <taxon>Taxaceae</taxon>
        <taxon>Taxus</taxon>
    </lineage>
</organism>
<proteinExistence type="inferred from homology"/>
<sequence length="124" mass="13670">LNPASKQNIQAWIDYDGRQHNLSVTIAIARAMKPLQLVISMEDIDLASIFNEKMYLGFFAATGRDVVEDHYILAWSFNTDGTTPSLNLSHLPSFVGKNSKKQSGRIIVGVYVGFIVLITATGLL</sequence>
<feature type="non-terminal residue" evidence="5">
    <location>
        <position position="1"/>
    </location>
</feature>
<dbReference type="InterPro" id="IPR013320">
    <property type="entry name" value="ConA-like_dom_sf"/>
</dbReference>
<dbReference type="PANTHER" id="PTHR32401">
    <property type="entry name" value="CONCANAVALIN A-LIKE LECTIN FAMILY PROTEIN"/>
    <property type="match status" value="1"/>
</dbReference>
<keyword evidence="6" id="KW-1185">Reference proteome</keyword>
<evidence type="ECO:0000313" key="6">
    <source>
        <dbReference type="Proteomes" id="UP000824469"/>
    </source>
</evidence>
<feature type="transmembrane region" description="Helical" evidence="3">
    <location>
        <begin position="106"/>
        <end position="123"/>
    </location>
</feature>
<comment type="caution">
    <text evidence="5">The sequence shown here is derived from an EMBL/GenBank/DDBJ whole genome shotgun (WGS) entry which is preliminary data.</text>
</comment>
<reference evidence="5 6" key="1">
    <citation type="journal article" date="2021" name="Nat. Plants">
        <title>The Taxus genome provides insights into paclitaxel biosynthesis.</title>
        <authorList>
            <person name="Xiong X."/>
            <person name="Gou J."/>
            <person name="Liao Q."/>
            <person name="Li Y."/>
            <person name="Zhou Q."/>
            <person name="Bi G."/>
            <person name="Li C."/>
            <person name="Du R."/>
            <person name="Wang X."/>
            <person name="Sun T."/>
            <person name="Guo L."/>
            <person name="Liang H."/>
            <person name="Lu P."/>
            <person name="Wu Y."/>
            <person name="Zhang Z."/>
            <person name="Ro D.K."/>
            <person name="Shang Y."/>
            <person name="Huang S."/>
            <person name="Yan J."/>
        </authorList>
    </citation>
    <scope>NUCLEOTIDE SEQUENCE [LARGE SCALE GENOMIC DNA]</scope>
    <source>
        <strain evidence="5">Ta-2019</strain>
    </source>
</reference>
<dbReference type="OMA" id="VISTHFI"/>
<comment type="similarity">
    <text evidence="1">Belongs to the leguminous lectin family.</text>
</comment>
<dbReference type="Gene3D" id="2.60.120.200">
    <property type="match status" value="1"/>
</dbReference>
<dbReference type="InterPro" id="IPR001220">
    <property type="entry name" value="Legume_lectin_dom"/>
</dbReference>
<dbReference type="Pfam" id="PF00139">
    <property type="entry name" value="Lectin_legB"/>
    <property type="match status" value="1"/>
</dbReference>
<keyword evidence="3" id="KW-1133">Transmembrane helix</keyword>
<dbReference type="Proteomes" id="UP000824469">
    <property type="component" value="Unassembled WGS sequence"/>
</dbReference>
<dbReference type="EMBL" id="JAHRHJ020000005">
    <property type="protein sequence ID" value="KAH9315673.1"/>
    <property type="molecule type" value="Genomic_DNA"/>
</dbReference>
<keyword evidence="3" id="KW-0472">Membrane</keyword>
<dbReference type="GO" id="GO:0030246">
    <property type="term" value="F:carbohydrate binding"/>
    <property type="evidence" value="ECO:0007669"/>
    <property type="project" value="UniProtKB-KW"/>
</dbReference>
<dbReference type="AlphaFoldDB" id="A0AA38G5H9"/>
<protein>
    <recommendedName>
        <fullName evidence="4">Legume lectin domain-containing protein</fullName>
    </recommendedName>
</protein>
<feature type="non-terminal residue" evidence="5">
    <location>
        <position position="124"/>
    </location>
</feature>
<evidence type="ECO:0000256" key="1">
    <source>
        <dbReference type="ARBA" id="ARBA00007606"/>
    </source>
</evidence>
<keyword evidence="2" id="KW-0430">Lectin</keyword>
<evidence type="ECO:0000256" key="3">
    <source>
        <dbReference type="SAM" id="Phobius"/>
    </source>
</evidence>
<name>A0AA38G5H9_TAXCH</name>
<gene>
    <name evidence="5" type="ORF">KI387_024300</name>
</gene>
<keyword evidence="3" id="KW-0812">Transmembrane</keyword>